<dbReference type="InterPro" id="IPR036249">
    <property type="entry name" value="Thioredoxin-like_sf"/>
</dbReference>
<feature type="signal peptide" evidence="6">
    <location>
        <begin position="1"/>
        <end position="26"/>
    </location>
</feature>
<proteinExistence type="inferred from homology"/>
<name>A0A061R584_9CHLO</name>
<evidence type="ECO:0000256" key="4">
    <source>
        <dbReference type="ARBA" id="ARBA00022824"/>
    </source>
</evidence>
<dbReference type="InterPro" id="IPR013766">
    <property type="entry name" value="Thioredoxin_domain"/>
</dbReference>
<evidence type="ECO:0000256" key="3">
    <source>
        <dbReference type="ARBA" id="ARBA00022737"/>
    </source>
</evidence>
<dbReference type="GO" id="GO:0015035">
    <property type="term" value="F:protein-disulfide reductase activity"/>
    <property type="evidence" value="ECO:0007669"/>
    <property type="project" value="TreeGrafter"/>
</dbReference>
<evidence type="ECO:0000313" key="8">
    <source>
        <dbReference type="EMBL" id="JAC67108.1"/>
    </source>
</evidence>
<feature type="domain" description="Thioredoxin" evidence="7">
    <location>
        <begin position="16"/>
        <end position="141"/>
    </location>
</feature>
<dbReference type="PANTHER" id="PTHR45815:SF3">
    <property type="entry name" value="PROTEIN DISULFIDE-ISOMERASE A6"/>
    <property type="match status" value="1"/>
</dbReference>
<keyword evidence="4" id="KW-0256">Endoplasmic reticulum</keyword>
<feature type="chain" id="PRO_5030002160" evidence="6">
    <location>
        <begin position="27"/>
        <end position="432"/>
    </location>
</feature>
<dbReference type="AlphaFoldDB" id="A0A061R584"/>
<dbReference type="GO" id="GO:0003756">
    <property type="term" value="F:protein disulfide isomerase activity"/>
    <property type="evidence" value="ECO:0007669"/>
    <property type="project" value="InterPro"/>
</dbReference>
<accession>A0A061R584</accession>
<evidence type="ECO:0000256" key="1">
    <source>
        <dbReference type="ARBA" id="ARBA00006347"/>
    </source>
</evidence>
<dbReference type="PROSITE" id="PS00194">
    <property type="entry name" value="THIOREDOXIN_1"/>
    <property type="match status" value="1"/>
</dbReference>
<keyword evidence="8" id="KW-0413">Isomerase</keyword>
<dbReference type="PANTHER" id="PTHR45815">
    <property type="entry name" value="PROTEIN DISULFIDE-ISOMERASE A6"/>
    <property type="match status" value="1"/>
</dbReference>
<dbReference type="PRINTS" id="PR00421">
    <property type="entry name" value="THIOREDOXIN"/>
</dbReference>
<sequence>MSRESFRSFLPFRLLLISTLCVGALSLYDTSDSVEQLTGDNFDEEVLQSEDFWIVEFYAPWCGHCQKLAPEWKKAAKELLGVARVGAVNCDEDSNKGLASKYGIKGFPTIKVFGEDKTKPSDYQQAREAGAIVEFVKEAAGPGAASSKLVTPLTYLDTYFFLHGDSAPKAILLTEGERKPPSWLASLAVKYKDGKERSVRFAHADVGAHPQIAKNFRLDRFPALVIARITGTFKEAEGFFSAFTKLGGKGSDNIRAAKEAVDEIALGDFDERSLAPLPAFPPPETPRRTAPTSFFRLDHDNADTVCFGGEKPICVLAIVAGASGDDFPGKEELVALSRKYRNDPFSFVWLDGSAQTEFVSGFGLGADRLPAVVVVKHGRRTRFALHEGAFTAAAVSELLDRTLGGDVAFKSLKPVPELVPPYLQDQEDVADE</sequence>
<dbReference type="Pfam" id="PF00085">
    <property type="entry name" value="Thioredoxin"/>
    <property type="match status" value="1"/>
</dbReference>
<evidence type="ECO:0000256" key="2">
    <source>
        <dbReference type="ARBA" id="ARBA00022729"/>
    </source>
</evidence>
<dbReference type="NCBIfam" id="TIGR01126">
    <property type="entry name" value="pdi_dom"/>
    <property type="match status" value="1"/>
</dbReference>
<dbReference type="GO" id="GO:0034976">
    <property type="term" value="P:response to endoplasmic reticulum stress"/>
    <property type="evidence" value="ECO:0007669"/>
    <property type="project" value="TreeGrafter"/>
</dbReference>
<dbReference type="InterPro" id="IPR005788">
    <property type="entry name" value="PDI_thioredoxin-like_dom"/>
</dbReference>
<organism evidence="8">
    <name type="scientific">Tetraselmis sp. GSL018</name>
    <dbReference type="NCBI Taxonomy" id="582737"/>
    <lineage>
        <taxon>Eukaryota</taxon>
        <taxon>Viridiplantae</taxon>
        <taxon>Chlorophyta</taxon>
        <taxon>core chlorophytes</taxon>
        <taxon>Chlorodendrophyceae</taxon>
        <taxon>Chlorodendrales</taxon>
        <taxon>Chlorodendraceae</taxon>
        <taxon>Tetraselmis</taxon>
    </lineage>
</organism>
<reference evidence="8" key="1">
    <citation type="submission" date="2014-05" db="EMBL/GenBank/DDBJ databases">
        <title>The transcriptome of the halophilic microalga Tetraselmis sp. GSL018 isolated from the Great Salt Lake, Utah.</title>
        <authorList>
            <person name="Jinkerson R.E."/>
            <person name="D'Adamo S."/>
            <person name="Posewitz M.C."/>
        </authorList>
    </citation>
    <scope>NUCLEOTIDE SEQUENCE</scope>
    <source>
        <strain evidence="8">GSL018</strain>
    </source>
</reference>
<protein>
    <submittedName>
        <fullName evidence="8">Protein disulfide-isomerase A6</fullName>
    </submittedName>
</protein>
<dbReference type="Gene3D" id="3.40.30.10">
    <property type="entry name" value="Glutaredoxin"/>
    <property type="match status" value="2"/>
</dbReference>
<keyword evidence="3" id="KW-0677">Repeat</keyword>
<dbReference type="SUPFAM" id="SSF52833">
    <property type="entry name" value="Thioredoxin-like"/>
    <property type="match status" value="2"/>
</dbReference>
<evidence type="ECO:0000256" key="6">
    <source>
        <dbReference type="SAM" id="SignalP"/>
    </source>
</evidence>
<evidence type="ECO:0000256" key="5">
    <source>
        <dbReference type="RuleBase" id="RU004208"/>
    </source>
</evidence>
<evidence type="ECO:0000259" key="7">
    <source>
        <dbReference type="PROSITE" id="PS51352"/>
    </source>
</evidence>
<dbReference type="PROSITE" id="PS51352">
    <property type="entry name" value="THIOREDOXIN_2"/>
    <property type="match status" value="1"/>
</dbReference>
<dbReference type="EMBL" id="GBEZ01019454">
    <property type="protein sequence ID" value="JAC67108.1"/>
    <property type="molecule type" value="Transcribed_RNA"/>
</dbReference>
<comment type="similarity">
    <text evidence="1 5">Belongs to the protein disulfide isomerase family.</text>
</comment>
<dbReference type="InterPro" id="IPR017937">
    <property type="entry name" value="Thioredoxin_CS"/>
</dbReference>
<keyword evidence="2 6" id="KW-0732">Signal</keyword>
<dbReference type="GO" id="GO:0005788">
    <property type="term" value="C:endoplasmic reticulum lumen"/>
    <property type="evidence" value="ECO:0007669"/>
    <property type="project" value="TreeGrafter"/>
</dbReference>
<dbReference type="CDD" id="cd03001">
    <property type="entry name" value="PDI_a_P5"/>
    <property type="match status" value="1"/>
</dbReference>
<gene>
    <name evidence="8" type="primary">TXNDC7</name>
    <name evidence="8" type="ORF">TSPGSL018_11986</name>
</gene>